<evidence type="ECO:0000256" key="1">
    <source>
        <dbReference type="ARBA" id="ARBA00023002"/>
    </source>
</evidence>
<evidence type="ECO:0000313" key="4">
    <source>
        <dbReference type="Proteomes" id="UP001164746"/>
    </source>
</evidence>
<keyword evidence="4" id="KW-1185">Reference proteome</keyword>
<evidence type="ECO:0000256" key="2">
    <source>
        <dbReference type="SAM" id="Phobius"/>
    </source>
</evidence>
<feature type="transmembrane region" description="Helical" evidence="2">
    <location>
        <begin position="20"/>
        <end position="37"/>
    </location>
</feature>
<dbReference type="PRINTS" id="PR00081">
    <property type="entry name" value="GDHRDH"/>
</dbReference>
<proteinExistence type="predicted"/>
<dbReference type="Proteomes" id="UP001164746">
    <property type="component" value="Chromosome 11"/>
</dbReference>
<name>A0ABY7FCK9_MYAAR</name>
<reference evidence="3" key="1">
    <citation type="submission" date="2022-11" db="EMBL/GenBank/DDBJ databases">
        <title>Centuries of genome instability and evolution in soft-shell clam transmissible cancer (bioRxiv).</title>
        <authorList>
            <person name="Hart S.F.M."/>
            <person name="Yonemitsu M.A."/>
            <person name="Giersch R.M."/>
            <person name="Beal B.F."/>
            <person name="Arriagada G."/>
            <person name="Davis B.W."/>
            <person name="Ostrander E.A."/>
            <person name="Goff S.P."/>
            <person name="Metzger M.J."/>
        </authorList>
    </citation>
    <scope>NUCLEOTIDE SEQUENCE</scope>
    <source>
        <strain evidence="3">MELC-2E11</strain>
        <tissue evidence="3">Siphon/mantle</tissue>
    </source>
</reference>
<dbReference type="PANTHER" id="PTHR43157">
    <property type="entry name" value="PHOSPHATIDYLINOSITOL-GLYCAN BIOSYNTHESIS CLASS F PROTEIN-RELATED"/>
    <property type="match status" value="1"/>
</dbReference>
<dbReference type="EMBL" id="CP111022">
    <property type="protein sequence ID" value="WAR19870.1"/>
    <property type="molecule type" value="Genomic_DNA"/>
</dbReference>
<dbReference type="SUPFAM" id="SSF51735">
    <property type="entry name" value="NAD(P)-binding Rossmann-fold domains"/>
    <property type="match status" value="1"/>
</dbReference>
<dbReference type="Gene3D" id="3.40.50.720">
    <property type="entry name" value="NAD(P)-binding Rossmann-like Domain"/>
    <property type="match status" value="1"/>
</dbReference>
<dbReference type="PANTHER" id="PTHR43157:SF31">
    <property type="entry name" value="PHOSPHATIDYLINOSITOL-GLYCAN BIOSYNTHESIS CLASS F PROTEIN"/>
    <property type="match status" value="1"/>
</dbReference>
<protein>
    <submittedName>
        <fullName evidence="3">RDH13-like protein</fullName>
    </submittedName>
</protein>
<keyword evidence="1" id="KW-0560">Oxidoreductase</keyword>
<dbReference type="InterPro" id="IPR036291">
    <property type="entry name" value="NAD(P)-bd_dom_sf"/>
</dbReference>
<dbReference type="Pfam" id="PF00106">
    <property type="entry name" value="adh_short"/>
    <property type="match status" value="1"/>
</dbReference>
<keyword evidence="2" id="KW-0472">Membrane</keyword>
<accession>A0ABY7FCK9</accession>
<organism evidence="3 4">
    <name type="scientific">Mya arenaria</name>
    <name type="common">Soft-shell clam</name>
    <dbReference type="NCBI Taxonomy" id="6604"/>
    <lineage>
        <taxon>Eukaryota</taxon>
        <taxon>Metazoa</taxon>
        <taxon>Spiralia</taxon>
        <taxon>Lophotrochozoa</taxon>
        <taxon>Mollusca</taxon>
        <taxon>Bivalvia</taxon>
        <taxon>Autobranchia</taxon>
        <taxon>Heteroconchia</taxon>
        <taxon>Euheterodonta</taxon>
        <taxon>Imparidentia</taxon>
        <taxon>Neoheterodontei</taxon>
        <taxon>Myida</taxon>
        <taxon>Myoidea</taxon>
        <taxon>Myidae</taxon>
        <taxon>Mya</taxon>
    </lineage>
</organism>
<dbReference type="InterPro" id="IPR002347">
    <property type="entry name" value="SDR_fam"/>
</dbReference>
<sequence>MPDKPSIPGLPAGMPDPEAIFDSWWPIIIAVVGGFIYGMRQYMRGSRCTSDLKLEDKVAIITGGDGGIGRHIAEDLAKRGTRVYLACRDEKAGEVVVQELKKKTKNDKIWSLKCDLASFKSVRAFAEAFKKKEDHLHFLVNNAGIMMHPQLLTEDKFEAHLQVNYLGHVLLTHLLYDTLKRSSPSRVVMTTAPAYQLASLDFEDINWEKKEYAASAAYASSKLALVFFTREFAKRYNFEENGIAMNCVIPGVVRTGIHRHMPFRQSSFISLTFAPFLWYLMKCPEDGAQTTIFCCLADGLTTVSGFMYKECKREPYGESVENEELQDKVWSETLQWLKIKEFGQTE</sequence>
<dbReference type="CDD" id="cd05327">
    <property type="entry name" value="retinol-DH_like_SDR_c_like"/>
    <property type="match status" value="1"/>
</dbReference>
<gene>
    <name evidence="3" type="ORF">MAR_001708</name>
</gene>
<keyword evidence="2" id="KW-0812">Transmembrane</keyword>
<keyword evidence="2" id="KW-1133">Transmembrane helix</keyword>
<dbReference type="PROSITE" id="PS00061">
    <property type="entry name" value="ADH_SHORT"/>
    <property type="match status" value="1"/>
</dbReference>
<dbReference type="InterPro" id="IPR020904">
    <property type="entry name" value="Sc_DH/Rdtase_CS"/>
</dbReference>
<evidence type="ECO:0000313" key="3">
    <source>
        <dbReference type="EMBL" id="WAR19870.1"/>
    </source>
</evidence>